<dbReference type="AlphaFoldDB" id="A0A8J3SZJ5"/>
<evidence type="ECO:0000313" key="3">
    <source>
        <dbReference type="Proteomes" id="UP000634476"/>
    </source>
</evidence>
<protein>
    <submittedName>
        <fullName evidence="2">Uncharacterized protein</fullName>
    </submittedName>
</protein>
<feature type="region of interest" description="Disordered" evidence="1">
    <location>
        <begin position="1"/>
        <end position="73"/>
    </location>
</feature>
<comment type="caution">
    <text evidence="2">The sequence shown here is derived from an EMBL/GenBank/DDBJ whole genome shotgun (WGS) entry which is preliminary data.</text>
</comment>
<feature type="region of interest" description="Disordered" evidence="1">
    <location>
        <begin position="148"/>
        <end position="219"/>
    </location>
</feature>
<keyword evidence="3" id="KW-1185">Reference proteome</keyword>
<feature type="compositionally biased region" description="Low complexity" evidence="1">
    <location>
        <begin position="41"/>
        <end position="69"/>
    </location>
</feature>
<feature type="compositionally biased region" description="Basic and acidic residues" evidence="1">
    <location>
        <begin position="1"/>
        <end position="25"/>
    </location>
</feature>
<feature type="compositionally biased region" description="Basic and acidic residues" evidence="1">
    <location>
        <begin position="148"/>
        <end position="171"/>
    </location>
</feature>
<dbReference type="Proteomes" id="UP000634476">
    <property type="component" value="Unassembled WGS sequence"/>
</dbReference>
<dbReference type="RefSeq" id="WP_203875576.1">
    <property type="nucleotide sequence ID" value="NZ_BOOK01000021.1"/>
</dbReference>
<reference evidence="2" key="1">
    <citation type="submission" date="2021-01" db="EMBL/GenBank/DDBJ databases">
        <title>Whole genome shotgun sequence of Planobispora takensis NBRC 109077.</title>
        <authorList>
            <person name="Komaki H."/>
            <person name="Tamura T."/>
        </authorList>
    </citation>
    <scope>NUCLEOTIDE SEQUENCE</scope>
    <source>
        <strain evidence="2">NBRC 109077</strain>
    </source>
</reference>
<gene>
    <name evidence="2" type="ORF">Pta02_32080</name>
</gene>
<dbReference type="EMBL" id="BOOK01000021">
    <property type="protein sequence ID" value="GII01200.1"/>
    <property type="molecule type" value="Genomic_DNA"/>
</dbReference>
<name>A0A8J3SZJ5_9ACTN</name>
<organism evidence="2 3">
    <name type="scientific">Planobispora takensis</name>
    <dbReference type="NCBI Taxonomy" id="1367882"/>
    <lineage>
        <taxon>Bacteria</taxon>
        <taxon>Bacillati</taxon>
        <taxon>Actinomycetota</taxon>
        <taxon>Actinomycetes</taxon>
        <taxon>Streptosporangiales</taxon>
        <taxon>Streptosporangiaceae</taxon>
        <taxon>Planobispora</taxon>
    </lineage>
</organism>
<evidence type="ECO:0000256" key="1">
    <source>
        <dbReference type="SAM" id="MobiDB-lite"/>
    </source>
</evidence>
<sequence length="219" mass="22112">MADHNDAGSRGEEDAPRDPAGRDGDTVESPVTGDTGDRPSPAGAQAAPGAGARAAGTGTFGQPSATGSYGPYGPGGPGWSAPGWAATTASQPGRPGRYARLTGAARGRTFQIVAAALIGALVGGGFVAVVDGFGDRHRGGYAAERMDGREGRGRLHDEGRGFRERGGERGHRQAPGIPMPRDGSRLPGRCTPIEGGFTCTYPTPPAPRTPTTPAPSPSS</sequence>
<proteinExistence type="predicted"/>
<accession>A0A8J3SZJ5</accession>
<feature type="compositionally biased region" description="Pro residues" evidence="1">
    <location>
        <begin position="202"/>
        <end position="219"/>
    </location>
</feature>
<evidence type="ECO:0000313" key="2">
    <source>
        <dbReference type="EMBL" id="GII01200.1"/>
    </source>
</evidence>